<feature type="non-terminal residue" evidence="1">
    <location>
        <position position="1"/>
    </location>
</feature>
<dbReference type="EMBL" id="CAJOBI010055244">
    <property type="protein sequence ID" value="CAF4391117.1"/>
    <property type="molecule type" value="Genomic_DNA"/>
</dbReference>
<evidence type="ECO:0000313" key="1">
    <source>
        <dbReference type="EMBL" id="CAF4391117.1"/>
    </source>
</evidence>
<sequence>VKGESSNDQRFLNAFQSIPKEKWLIFDDPKQIPIDLSRAPSGIFP</sequence>
<organism evidence="1 2">
    <name type="scientific">Rotaria magnacalcarata</name>
    <dbReference type="NCBI Taxonomy" id="392030"/>
    <lineage>
        <taxon>Eukaryota</taxon>
        <taxon>Metazoa</taxon>
        <taxon>Spiralia</taxon>
        <taxon>Gnathifera</taxon>
        <taxon>Rotifera</taxon>
        <taxon>Eurotatoria</taxon>
        <taxon>Bdelloidea</taxon>
        <taxon>Philodinida</taxon>
        <taxon>Philodinidae</taxon>
        <taxon>Rotaria</taxon>
    </lineage>
</organism>
<accession>A0A8S2VFW9</accession>
<comment type="caution">
    <text evidence="1">The sequence shown here is derived from an EMBL/GenBank/DDBJ whole genome shotgun (WGS) entry which is preliminary data.</text>
</comment>
<dbReference type="Proteomes" id="UP000676336">
    <property type="component" value="Unassembled WGS sequence"/>
</dbReference>
<proteinExistence type="predicted"/>
<reference evidence="1" key="1">
    <citation type="submission" date="2021-02" db="EMBL/GenBank/DDBJ databases">
        <authorList>
            <person name="Nowell W R."/>
        </authorList>
    </citation>
    <scope>NUCLEOTIDE SEQUENCE</scope>
</reference>
<dbReference type="AlphaFoldDB" id="A0A8S2VFW9"/>
<evidence type="ECO:0000313" key="2">
    <source>
        <dbReference type="Proteomes" id="UP000676336"/>
    </source>
</evidence>
<protein>
    <submittedName>
        <fullName evidence="1">Uncharacterized protein</fullName>
    </submittedName>
</protein>
<gene>
    <name evidence="1" type="ORF">SMN809_LOCUS30013</name>
</gene>
<name>A0A8S2VFW9_9BILA</name>